<keyword evidence="1" id="KW-0472">Membrane</keyword>
<feature type="transmembrane region" description="Helical" evidence="1">
    <location>
        <begin position="64"/>
        <end position="84"/>
    </location>
</feature>
<proteinExistence type="predicted"/>
<name>A0A366KAT2_9BIFI</name>
<keyword evidence="1" id="KW-0812">Transmembrane</keyword>
<gene>
    <name evidence="2" type="ORF">CRD59_07020</name>
</gene>
<accession>A0A366KAT2</accession>
<feature type="transmembrane region" description="Helical" evidence="1">
    <location>
        <begin position="33"/>
        <end position="52"/>
    </location>
</feature>
<evidence type="ECO:0000256" key="1">
    <source>
        <dbReference type="SAM" id="Phobius"/>
    </source>
</evidence>
<protein>
    <submittedName>
        <fullName evidence="2">Uncharacterized protein</fullName>
    </submittedName>
</protein>
<keyword evidence="1" id="KW-1133">Transmembrane helix</keyword>
<keyword evidence="3" id="KW-1185">Reference proteome</keyword>
<reference evidence="2 3" key="1">
    <citation type="submission" date="2017-10" db="EMBL/GenBank/DDBJ databases">
        <title>Bifidobacterium xylocopum sp. nov. and Bifidobacterium aemilianum sp. nov., from the carpenter bee (Xylocopa violacea) digestive tract.</title>
        <authorList>
            <person name="Alberoni D."/>
            <person name="Baffoni L."/>
            <person name="Di Gioia D."/>
            <person name="Gaggia F."/>
            <person name="Biavati B."/>
        </authorList>
    </citation>
    <scope>NUCLEOTIDE SEQUENCE [LARGE SCALE GENOMIC DNA]</scope>
    <source>
        <strain evidence="2 3">XV2</strain>
    </source>
</reference>
<evidence type="ECO:0000313" key="3">
    <source>
        <dbReference type="Proteomes" id="UP000252345"/>
    </source>
</evidence>
<sequence length="231" mass="23496">MVLMPAARINPKPDFSWVPDSLREFTSGTLGSLLWLLVIGFIILSVLFVAQHTSGNFFMQNGRAGYGMLACVIAAALIAGMGTAESWSVSNVNPAPGGMEIQTDGASKLKAGSSSLAGTIGQAGADDMSKAGNNFKDAGKDAAEGIGKIAGGDTIGGLGGILGGIGKGLSGLKDAVKGAGETVKHLGWGETIKLGIHAVADTAGKVGHTVKDKTSQAWHAAGNWLNSHKPW</sequence>
<evidence type="ECO:0000313" key="2">
    <source>
        <dbReference type="EMBL" id="RBP98836.1"/>
    </source>
</evidence>
<organism evidence="2 3">
    <name type="scientific">Bifidobacterium xylocopae</name>
    <dbReference type="NCBI Taxonomy" id="2493119"/>
    <lineage>
        <taxon>Bacteria</taxon>
        <taxon>Bacillati</taxon>
        <taxon>Actinomycetota</taxon>
        <taxon>Actinomycetes</taxon>
        <taxon>Bifidobacteriales</taxon>
        <taxon>Bifidobacteriaceae</taxon>
        <taxon>Bifidobacterium</taxon>
    </lineage>
</organism>
<comment type="caution">
    <text evidence="2">The sequence shown here is derived from an EMBL/GenBank/DDBJ whole genome shotgun (WGS) entry which is preliminary data.</text>
</comment>
<dbReference type="EMBL" id="PDCH01000019">
    <property type="protein sequence ID" value="RBP98836.1"/>
    <property type="molecule type" value="Genomic_DNA"/>
</dbReference>
<dbReference type="AlphaFoldDB" id="A0A366KAT2"/>
<dbReference type="Proteomes" id="UP000252345">
    <property type="component" value="Unassembled WGS sequence"/>
</dbReference>